<evidence type="ECO:0000256" key="7">
    <source>
        <dbReference type="SAM" id="MobiDB-lite"/>
    </source>
</evidence>
<evidence type="ECO:0000256" key="9">
    <source>
        <dbReference type="SAM" id="SignalP"/>
    </source>
</evidence>
<keyword evidence="4 8" id="KW-0812">Transmembrane</keyword>
<dbReference type="Proteomes" id="UP000650467">
    <property type="component" value="Unassembled WGS sequence"/>
</dbReference>
<evidence type="ECO:0000256" key="6">
    <source>
        <dbReference type="ARBA" id="ARBA00023136"/>
    </source>
</evidence>
<keyword evidence="5 8" id="KW-1133">Transmembrane helix</keyword>
<dbReference type="PANTHER" id="PTHR30269:SF38">
    <property type="entry name" value="SULFITE EXPORTER TAUE_SAFE"/>
    <property type="match status" value="1"/>
</dbReference>
<evidence type="ECO:0000256" key="3">
    <source>
        <dbReference type="ARBA" id="ARBA00022475"/>
    </source>
</evidence>
<keyword evidence="9" id="KW-0732">Signal</keyword>
<dbReference type="InterPro" id="IPR002781">
    <property type="entry name" value="TM_pro_TauE-like"/>
</dbReference>
<evidence type="ECO:0000256" key="2">
    <source>
        <dbReference type="ARBA" id="ARBA00022448"/>
    </source>
</evidence>
<evidence type="ECO:0008006" key="12">
    <source>
        <dbReference type="Google" id="ProtNLM"/>
    </source>
</evidence>
<protein>
    <recommendedName>
        <fullName evidence="12">Membrane transporter protein</fullName>
    </recommendedName>
</protein>
<dbReference type="InterPro" id="IPR052017">
    <property type="entry name" value="TSUP"/>
</dbReference>
<evidence type="ECO:0000256" key="1">
    <source>
        <dbReference type="ARBA" id="ARBA00004651"/>
    </source>
</evidence>
<organism evidence="10 11">
    <name type="scientific">Chlamydomonas incerta</name>
    <dbReference type="NCBI Taxonomy" id="51695"/>
    <lineage>
        <taxon>Eukaryota</taxon>
        <taxon>Viridiplantae</taxon>
        <taxon>Chlorophyta</taxon>
        <taxon>core chlorophytes</taxon>
        <taxon>Chlorophyceae</taxon>
        <taxon>CS clade</taxon>
        <taxon>Chlamydomonadales</taxon>
        <taxon>Chlamydomonadaceae</taxon>
        <taxon>Chlamydomonas</taxon>
    </lineage>
</organism>
<feature type="compositionally biased region" description="Gly residues" evidence="7">
    <location>
        <begin position="208"/>
        <end position="217"/>
    </location>
</feature>
<comment type="caution">
    <text evidence="10">The sequence shown here is derived from an EMBL/GenBank/DDBJ whole genome shotgun (WGS) entry which is preliminary data.</text>
</comment>
<evidence type="ECO:0000256" key="5">
    <source>
        <dbReference type="ARBA" id="ARBA00022989"/>
    </source>
</evidence>
<feature type="region of interest" description="Disordered" evidence="7">
    <location>
        <begin position="124"/>
        <end position="159"/>
    </location>
</feature>
<reference evidence="10" key="1">
    <citation type="journal article" date="2020" name="bioRxiv">
        <title>Comparative genomics of Chlamydomonas.</title>
        <authorList>
            <person name="Craig R.J."/>
            <person name="Hasan A.R."/>
            <person name="Ness R.W."/>
            <person name="Keightley P.D."/>
        </authorList>
    </citation>
    <scope>NUCLEOTIDE SEQUENCE</scope>
    <source>
        <strain evidence="10">SAG 7.73</strain>
    </source>
</reference>
<evidence type="ECO:0000313" key="11">
    <source>
        <dbReference type="Proteomes" id="UP000650467"/>
    </source>
</evidence>
<accession>A0A835W529</accession>
<feature type="transmembrane region" description="Helical" evidence="8">
    <location>
        <begin position="391"/>
        <end position="411"/>
    </location>
</feature>
<dbReference type="PANTHER" id="PTHR30269">
    <property type="entry name" value="TRANSMEMBRANE PROTEIN YFCA"/>
    <property type="match status" value="1"/>
</dbReference>
<dbReference type="AlphaFoldDB" id="A0A835W529"/>
<feature type="compositionally biased region" description="Low complexity" evidence="7">
    <location>
        <begin position="136"/>
        <end position="148"/>
    </location>
</feature>
<evidence type="ECO:0000256" key="4">
    <source>
        <dbReference type="ARBA" id="ARBA00022692"/>
    </source>
</evidence>
<feature type="signal peptide" evidence="9">
    <location>
        <begin position="1"/>
        <end position="20"/>
    </location>
</feature>
<evidence type="ECO:0000256" key="8">
    <source>
        <dbReference type="SAM" id="Phobius"/>
    </source>
</evidence>
<dbReference type="EMBL" id="JAEHOC010000006">
    <property type="protein sequence ID" value="KAG2440892.1"/>
    <property type="molecule type" value="Genomic_DNA"/>
</dbReference>
<dbReference type="OrthoDB" id="543127at2759"/>
<feature type="chain" id="PRO_5032610426" description="Membrane transporter protein" evidence="9">
    <location>
        <begin position="21"/>
        <end position="477"/>
    </location>
</feature>
<gene>
    <name evidence="10" type="ORF">HXX76_003746</name>
</gene>
<feature type="region of interest" description="Disordered" evidence="7">
    <location>
        <begin position="48"/>
        <end position="67"/>
    </location>
</feature>
<proteinExistence type="predicted"/>
<comment type="subcellular location">
    <subcellularLocation>
        <location evidence="1">Cell membrane</location>
        <topology evidence="1">Multi-pass membrane protein</topology>
    </subcellularLocation>
</comment>
<keyword evidence="6 8" id="KW-0472">Membrane</keyword>
<sequence length="477" mass="45951">MAVVLLLVIALHVKLHEKAAKVFREWREKRRSAATYGLLEEEKAARRAGSSRAADGHQLASAPGSASDAALTGSLGSLADTELPSAGASGSDDVLRSLAVDCLPSPMPSRLPSLQAPGALTEALARNSNSGGGPRADGAAAGGERSSGSGHGSGAGGDECACGRSSSGGGGGGGHTVVVVVGAYCAPSAADVAAESSGTGASKPAAEGGAGAAGSGQGARAAEAAGSTGTDAPDVGAEMAGLLTISDMAPLLEAGAAASDANDNGAGCRCVSSCSACGGTGKAAASGGRCSSCGGGGGGGGRGRLLARLRHWVATADWREMRRIVAFGSVAGFTSGVMGGMTGIGGPPIMFMYERLQVAKDVVRGTNAVNNVLQPRLVTYIVMGLFVAADAPLYAVTSLVGLAGVALGNVLAGRLDQRGFSRVLVGLMLVCCALLFASAAGLKGHHAPPPAVAGAGAGTGGAGAAAAAGAAGAHGVR</sequence>
<feature type="region of interest" description="Disordered" evidence="7">
    <location>
        <begin position="195"/>
        <end position="233"/>
    </location>
</feature>
<evidence type="ECO:0000313" key="10">
    <source>
        <dbReference type="EMBL" id="KAG2440892.1"/>
    </source>
</evidence>
<feature type="transmembrane region" description="Helical" evidence="8">
    <location>
        <begin position="423"/>
        <end position="442"/>
    </location>
</feature>
<dbReference type="Pfam" id="PF01925">
    <property type="entry name" value="TauE"/>
    <property type="match status" value="1"/>
</dbReference>
<dbReference type="GO" id="GO:0005886">
    <property type="term" value="C:plasma membrane"/>
    <property type="evidence" value="ECO:0007669"/>
    <property type="project" value="UniProtKB-SubCell"/>
</dbReference>
<keyword evidence="3" id="KW-1003">Cell membrane</keyword>
<feature type="compositionally biased region" description="Low complexity" evidence="7">
    <location>
        <begin position="218"/>
        <end position="229"/>
    </location>
</feature>
<keyword evidence="2" id="KW-0813">Transport</keyword>
<keyword evidence="11" id="KW-1185">Reference proteome</keyword>
<name>A0A835W529_CHLIN</name>